<dbReference type="SUPFAM" id="SSF51735">
    <property type="entry name" value="NAD(P)-binding Rossmann-fold domains"/>
    <property type="match status" value="1"/>
</dbReference>
<evidence type="ECO:0000256" key="2">
    <source>
        <dbReference type="SAM" id="Phobius"/>
    </source>
</evidence>
<dbReference type="Pfam" id="PF02254">
    <property type="entry name" value="TrkA_N"/>
    <property type="match status" value="1"/>
</dbReference>
<evidence type="ECO:0000313" key="5">
    <source>
        <dbReference type="EMBL" id="EIJ39689.1"/>
    </source>
</evidence>
<feature type="domain" description="RCK N-terminal" evidence="3">
    <location>
        <begin position="109"/>
        <end position="225"/>
    </location>
</feature>
<keyword evidence="6" id="KW-1185">Reference proteome</keyword>
<reference evidence="5 6" key="1">
    <citation type="submission" date="2012-02" db="EMBL/GenBank/DDBJ databases">
        <title>Improved High-Quality Draft genome of Joostella marina DSM 19592.</title>
        <authorList>
            <consortium name="US DOE Joint Genome Institute (JGI-PGF)"/>
            <person name="Lucas S."/>
            <person name="Copeland A."/>
            <person name="Lapidus A."/>
            <person name="Bruce D."/>
            <person name="Goodwin L."/>
            <person name="Pitluck S."/>
            <person name="Peters L."/>
            <person name="Chertkov O."/>
            <person name="Ovchinnikova G."/>
            <person name="Kyrpides N."/>
            <person name="Mavromatis K."/>
            <person name="Detter J.C."/>
            <person name="Han C."/>
            <person name="Land M."/>
            <person name="Hauser L."/>
            <person name="Markowitz V."/>
            <person name="Cheng J.-F."/>
            <person name="Hugenholtz P."/>
            <person name="Woyke T."/>
            <person name="Wu D."/>
            <person name="Tindall B."/>
            <person name="Brambilla E."/>
            <person name="Klenk H.-P."/>
            <person name="Eisen J.A."/>
        </authorList>
    </citation>
    <scope>NUCLEOTIDE SEQUENCE [LARGE SCALE GENOMIC DNA]</scope>
    <source>
        <strain evidence="5 6">DSM 19592</strain>
    </source>
</reference>
<dbReference type="Proteomes" id="UP000004690">
    <property type="component" value="Unassembled WGS sequence"/>
</dbReference>
<dbReference type="EMBL" id="JH651379">
    <property type="protein sequence ID" value="EIJ39689.1"/>
    <property type="molecule type" value="Genomic_DNA"/>
</dbReference>
<dbReference type="GO" id="GO:0006813">
    <property type="term" value="P:potassium ion transport"/>
    <property type="evidence" value="ECO:0007669"/>
    <property type="project" value="InterPro"/>
</dbReference>
<evidence type="ECO:0000259" key="3">
    <source>
        <dbReference type="PROSITE" id="PS51201"/>
    </source>
</evidence>
<name>I3C7U6_9FLAO</name>
<comment type="subcellular location">
    <subcellularLocation>
        <location evidence="1">Cell membrane</location>
        <topology evidence="1">Multi-pass membrane protein</topology>
    </subcellularLocation>
</comment>
<evidence type="ECO:0000313" key="6">
    <source>
        <dbReference type="Proteomes" id="UP000004690"/>
    </source>
</evidence>
<dbReference type="PANTHER" id="PTHR43833:SF9">
    <property type="entry name" value="POTASSIUM CHANNEL PROTEIN YUGO-RELATED"/>
    <property type="match status" value="1"/>
</dbReference>
<dbReference type="HOGENOM" id="CLU_050982_0_0_10"/>
<dbReference type="Pfam" id="PF02080">
    <property type="entry name" value="TrkA_C"/>
    <property type="match status" value="1"/>
</dbReference>
<keyword evidence="2" id="KW-1133">Transmembrane helix</keyword>
<organism evidence="5 6">
    <name type="scientific">Galbibacter orientalis DSM 19592</name>
    <dbReference type="NCBI Taxonomy" id="926559"/>
    <lineage>
        <taxon>Bacteria</taxon>
        <taxon>Pseudomonadati</taxon>
        <taxon>Bacteroidota</taxon>
        <taxon>Flavobacteriia</taxon>
        <taxon>Flavobacteriales</taxon>
        <taxon>Flavobacteriaceae</taxon>
        <taxon>Galbibacter</taxon>
    </lineage>
</organism>
<dbReference type="PROSITE" id="PS51201">
    <property type="entry name" value="RCK_N"/>
    <property type="match status" value="1"/>
</dbReference>
<accession>I3C7U6</accession>
<dbReference type="InterPro" id="IPR036721">
    <property type="entry name" value="RCK_C_sf"/>
</dbReference>
<keyword evidence="2" id="KW-0812">Transmembrane</keyword>
<protein>
    <submittedName>
        <fullName evidence="5">K+ transport system, NAD-binding component</fullName>
    </submittedName>
</protein>
<dbReference type="GO" id="GO:0008324">
    <property type="term" value="F:monoatomic cation transmembrane transporter activity"/>
    <property type="evidence" value="ECO:0007669"/>
    <property type="project" value="InterPro"/>
</dbReference>
<dbReference type="Gene3D" id="3.30.70.1450">
    <property type="entry name" value="Regulator of K+ conductance, C-terminal domain"/>
    <property type="match status" value="1"/>
</dbReference>
<dbReference type="InterPro" id="IPR013099">
    <property type="entry name" value="K_chnl_dom"/>
</dbReference>
<gene>
    <name evidence="5" type="ORF">JoomaDRAFT_2724</name>
</gene>
<evidence type="ECO:0000256" key="1">
    <source>
        <dbReference type="ARBA" id="ARBA00004651"/>
    </source>
</evidence>
<feature type="domain" description="RCK C-terminal" evidence="4">
    <location>
        <begin position="247"/>
        <end position="334"/>
    </location>
</feature>
<dbReference type="eggNOG" id="COG1226">
    <property type="taxonomic scope" value="Bacteria"/>
</dbReference>
<dbReference type="InterPro" id="IPR003148">
    <property type="entry name" value="RCK_N"/>
</dbReference>
<dbReference type="InterPro" id="IPR036291">
    <property type="entry name" value="NAD(P)-bd_dom_sf"/>
</dbReference>
<proteinExistence type="predicted"/>
<dbReference type="SUPFAM" id="SSF116726">
    <property type="entry name" value="TrkA C-terminal domain-like"/>
    <property type="match status" value="1"/>
</dbReference>
<dbReference type="GO" id="GO:0005886">
    <property type="term" value="C:plasma membrane"/>
    <property type="evidence" value="ECO:0007669"/>
    <property type="project" value="UniProtKB-SubCell"/>
</dbReference>
<sequence>MFKLFKSKFYIAVALLLFIFSFGIIGYRLLGNYSWVEAAYMTVITITTVGFSEVRPTDDITKIFTIVLITSSVFIVAYAISVVTEYVLSRSTLQNIKFRKMKKQVDSLNNHIIICGYGRNGMQAAKKLNAYRKSFVVIEQDEELVNKHNDEVLFVIGNANEDETLEAAGIQRAECLITTLPNDADNLFVVLSSRQLNKEIVIISRASQETSQRKLKLAGANKTIMPDKIGGDHMASLVVLPDLIEFMDQLSIDDETTINLEEVAVDNLPDGYLYKTLVDLDLRRQTGCTAIGYKQPDGKYIINPDASVQLLPNSKLMVLGQPEQIKKLNTLFQIAESTFNG</sequence>
<feature type="transmembrane region" description="Helical" evidence="2">
    <location>
        <begin position="33"/>
        <end position="51"/>
    </location>
</feature>
<dbReference type="PROSITE" id="PS51202">
    <property type="entry name" value="RCK_C"/>
    <property type="match status" value="1"/>
</dbReference>
<dbReference type="Gene3D" id="3.40.50.720">
    <property type="entry name" value="NAD(P)-binding Rossmann-like Domain"/>
    <property type="match status" value="1"/>
</dbReference>
<dbReference type="OrthoDB" id="9781411at2"/>
<dbReference type="Pfam" id="PF07885">
    <property type="entry name" value="Ion_trans_2"/>
    <property type="match status" value="1"/>
</dbReference>
<dbReference type="RefSeq" id="WP_008613375.1">
    <property type="nucleotide sequence ID" value="NZ_JH651379.1"/>
</dbReference>
<feature type="transmembrane region" description="Helical" evidence="2">
    <location>
        <begin position="63"/>
        <end position="88"/>
    </location>
</feature>
<dbReference type="Gene3D" id="1.10.287.70">
    <property type="match status" value="1"/>
</dbReference>
<dbReference type="PANTHER" id="PTHR43833">
    <property type="entry name" value="POTASSIUM CHANNEL PROTEIN 2-RELATED-RELATED"/>
    <property type="match status" value="1"/>
</dbReference>
<feature type="transmembrane region" description="Helical" evidence="2">
    <location>
        <begin position="9"/>
        <end position="27"/>
    </location>
</feature>
<dbReference type="STRING" id="926559.JoomaDRAFT_2724"/>
<keyword evidence="2" id="KW-0472">Membrane</keyword>
<dbReference type="AlphaFoldDB" id="I3C7U6"/>
<evidence type="ECO:0000259" key="4">
    <source>
        <dbReference type="PROSITE" id="PS51202"/>
    </source>
</evidence>
<dbReference type="InterPro" id="IPR006037">
    <property type="entry name" value="RCK_C"/>
</dbReference>
<dbReference type="InterPro" id="IPR050721">
    <property type="entry name" value="Trk_Ktr_HKT_K-transport"/>
</dbReference>
<dbReference type="SUPFAM" id="SSF81324">
    <property type="entry name" value="Voltage-gated potassium channels"/>
    <property type="match status" value="1"/>
</dbReference>